<dbReference type="HOGENOM" id="CLU_000445_89_27_6"/>
<evidence type="ECO:0000256" key="3">
    <source>
        <dbReference type="ARBA" id="ARBA00012438"/>
    </source>
</evidence>
<dbReference type="SMART" id="SM00387">
    <property type="entry name" value="HATPase_c"/>
    <property type="match status" value="1"/>
</dbReference>
<dbReference type="InterPro" id="IPR004358">
    <property type="entry name" value="Sig_transdc_His_kin-like_C"/>
</dbReference>
<evidence type="ECO:0000259" key="11">
    <source>
        <dbReference type="PROSITE" id="PS50109"/>
    </source>
</evidence>
<dbReference type="PANTHER" id="PTHR44936">
    <property type="entry name" value="SENSOR PROTEIN CREC"/>
    <property type="match status" value="1"/>
</dbReference>
<dbReference type="EMBL" id="CP000821">
    <property type="protein sequence ID" value="ABV37885.1"/>
    <property type="molecule type" value="Genomic_DNA"/>
</dbReference>
<name>A8FYG2_SHESH</name>
<sequence>MANYLPPLFTRLYVSMIVALCASIFVTLYFSEQFIEQSDTVDFYEDTYYVFTEIKSDLNRSGLTPEQYFNDMLLNHYHFNIEWQKQWQDKAECGECEFLNKIAGSFIYRLNDEQLLAAYPLDGTKGAILIGDQAPASLLFENNDGKQPLTLAEIWHEDPGELIPFILLIVTALAIGATLYYPVRQLQKQINQLIDTNQKFGNGELNARAEQAFSEPVNSLAISFNRMAESITETVKENQIFAQAVPHEMRTPLSRIQLATGLLRKRCQQADERELLDNIDCYIDDIDELTRQVLTFSKLNTTLSQEECLKACQSKQLINLDEYFKSRVQLLNQKQQLDQDQAIDVTLDMEPQQLECDPVYLRLMFDNLLKNALRYATSRVLVTVAVGGHEKHDEESHLVISVDDDGPGIESQHYDSIFLPFSRIDRSRSQQTGGLGLGLAIAKAATRRMHGHLEVSRSELGGARFSCRLSPVRLAMKNCSGTG</sequence>
<evidence type="ECO:0000256" key="7">
    <source>
        <dbReference type="ARBA" id="ARBA00022741"/>
    </source>
</evidence>
<reference evidence="13 14" key="1">
    <citation type="submission" date="2007-08" db="EMBL/GenBank/DDBJ databases">
        <title>Complete sequence of Shewanella sediminis HAW-EB3.</title>
        <authorList>
            <consortium name="US DOE Joint Genome Institute"/>
            <person name="Copeland A."/>
            <person name="Lucas S."/>
            <person name="Lapidus A."/>
            <person name="Barry K."/>
            <person name="Glavina del Rio T."/>
            <person name="Dalin E."/>
            <person name="Tice H."/>
            <person name="Pitluck S."/>
            <person name="Chertkov O."/>
            <person name="Brettin T."/>
            <person name="Bruce D."/>
            <person name="Detter J.C."/>
            <person name="Han C."/>
            <person name="Schmutz J."/>
            <person name="Larimer F."/>
            <person name="Land M."/>
            <person name="Hauser L."/>
            <person name="Kyrpides N."/>
            <person name="Kim E."/>
            <person name="Zhao J.-S."/>
            <person name="Richardson P."/>
        </authorList>
    </citation>
    <scope>NUCLEOTIDE SEQUENCE [LARGE SCALE GENOMIC DNA]</scope>
    <source>
        <strain evidence="13 14">HAW-EB3</strain>
    </source>
</reference>
<gene>
    <name evidence="13" type="ordered locus">Ssed_3281</name>
</gene>
<dbReference type="GO" id="GO:0000155">
    <property type="term" value="F:phosphorelay sensor kinase activity"/>
    <property type="evidence" value="ECO:0007669"/>
    <property type="project" value="InterPro"/>
</dbReference>
<feature type="domain" description="Histidine kinase" evidence="11">
    <location>
        <begin position="244"/>
        <end position="473"/>
    </location>
</feature>
<dbReference type="InterPro" id="IPR003661">
    <property type="entry name" value="HisK_dim/P_dom"/>
</dbReference>
<dbReference type="Pfam" id="PF00512">
    <property type="entry name" value="HisKA"/>
    <property type="match status" value="1"/>
</dbReference>
<evidence type="ECO:0000313" key="13">
    <source>
        <dbReference type="EMBL" id="ABV37885.1"/>
    </source>
</evidence>
<evidence type="ECO:0000256" key="4">
    <source>
        <dbReference type="ARBA" id="ARBA00022475"/>
    </source>
</evidence>
<evidence type="ECO:0000313" key="14">
    <source>
        <dbReference type="Proteomes" id="UP000002015"/>
    </source>
</evidence>
<feature type="transmembrane region" description="Helical" evidence="10">
    <location>
        <begin position="162"/>
        <end position="183"/>
    </location>
</feature>
<dbReference type="CDD" id="cd06225">
    <property type="entry name" value="HAMP"/>
    <property type="match status" value="1"/>
</dbReference>
<dbReference type="PRINTS" id="PR00344">
    <property type="entry name" value="BCTRLSENSOR"/>
</dbReference>
<accession>A8FYG2</accession>
<dbReference type="GO" id="GO:0005524">
    <property type="term" value="F:ATP binding"/>
    <property type="evidence" value="ECO:0007669"/>
    <property type="project" value="UniProtKB-KW"/>
</dbReference>
<dbReference type="GO" id="GO:0005886">
    <property type="term" value="C:plasma membrane"/>
    <property type="evidence" value="ECO:0007669"/>
    <property type="project" value="UniProtKB-SubCell"/>
</dbReference>
<keyword evidence="10" id="KW-0472">Membrane</keyword>
<dbReference type="InterPro" id="IPR036890">
    <property type="entry name" value="HATPase_C_sf"/>
</dbReference>
<dbReference type="eggNOG" id="COG2205">
    <property type="taxonomic scope" value="Bacteria"/>
</dbReference>
<dbReference type="SMART" id="SM00388">
    <property type="entry name" value="HisKA"/>
    <property type="match status" value="1"/>
</dbReference>
<dbReference type="InterPro" id="IPR036097">
    <property type="entry name" value="HisK_dim/P_sf"/>
</dbReference>
<keyword evidence="8 13" id="KW-0418">Kinase</keyword>
<keyword evidence="10" id="KW-0812">Transmembrane</keyword>
<dbReference type="RefSeq" id="WP_012143615.1">
    <property type="nucleotide sequence ID" value="NC_009831.1"/>
</dbReference>
<dbReference type="Proteomes" id="UP000002015">
    <property type="component" value="Chromosome"/>
</dbReference>
<dbReference type="CDD" id="cd00082">
    <property type="entry name" value="HisKA"/>
    <property type="match status" value="1"/>
</dbReference>
<keyword evidence="10" id="KW-1133">Transmembrane helix</keyword>
<dbReference type="InterPro" id="IPR005467">
    <property type="entry name" value="His_kinase_dom"/>
</dbReference>
<dbReference type="PROSITE" id="PS50885">
    <property type="entry name" value="HAMP"/>
    <property type="match status" value="1"/>
</dbReference>
<keyword evidence="7" id="KW-0547">Nucleotide-binding</keyword>
<evidence type="ECO:0000256" key="6">
    <source>
        <dbReference type="ARBA" id="ARBA00022679"/>
    </source>
</evidence>
<dbReference type="EC" id="2.7.13.3" evidence="3"/>
<evidence type="ECO:0000256" key="5">
    <source>
        <dbReference type="ARBA" id="ARBA00022553"/>
    </source>
</evidence>
<organism evidence="13 14">
    <name type="scientific">Shewanella sediminis (strain HAW-EB3)</name>
    <dbReference type="NCBI Taxonomy" id="425104"/>
    <lineage>
        <taxon>Bacteria</taxon>
        <taxon>Pseudomonadati</taxon>
        <taxon>Pseudomonadota</taxon>
        <taxon>Gammaproteobacteria</taxon>
        <taxon>Alteromonadales</taxon>
        <taxon>Shewanellaceae</taxon>
        <taxon>Shewanella</taxon>
    </lineage>
</organism>
<comment type="catalytic activity">
    <reaction evidence="1">
        <text>ATP + protein L-histidine = ADP + protein N-phospho-L-histidine.</text>
        <dbReference type="EC" id="2.7.13.3"/>
    </reaction>
</comment>
<dbReference type="SMART" id="SM00304">
    <property type="entry name" value="HAMP"/>
    <property type="match status" value="1"/>
</dbReference>
<protein>
    <recommendedName>
        <fullName evidence="3">histidine kinase</fullName>
        <ecNumber evidence="3">2.7.13.3</ecNumber>
    </recommendedName>
</protein>
<dbReference type="SUPFAM" id="SSF47384">
    <property type="entry name" value="Homodimeric domain of signal transducing histidine kinase"/>
    <property type="match status" value="1"/>
</dbReference>
<keyword evidence="9" id="KW-0067">ATP-binding</keyword>
<dbReference type="Gene3D" id="1.10.287.130">
    <property type="match status" value="1"/>
</dbReference>
<dbReference type="InterPro" id="IPR003594">
    <property type="entry name" value="HATPase_dom"/>
</dbReference>
<dbReference type="PROSITE" id="PS50109">
    <property type="entry name" value="HIS_KIN"/>
    <property type="match status" value="1"/>
</dbReference>
<dbReference type="SUPFAM" id="SSF55874">
    <property type="entry name" value="ATPase domain of HSP90 chaperone/DNA topoisomerase II/histidine kinase"/>
    <property type="match status" value="1"/>
</dbReference>
<dbReference type="OrthoDB" id="9804645at2"/>
<dbReference type="Gene3D" id="6.10.340.10">
    <property type="match status" value="1"/>
</dbReference>
<keyword evidence="14" id="KW-1185">Reference proteome</keyword>
<keyword evidence="6" id="KW-0808">Transferase</keyword>
<dbReference type="AlphaFoldDB" id="A8FYG2"/>
<dbReference type="KEGG" id="sse:Ssed_3281"/>
<evidence type="ECO:0000256" key="8">
    <source>
        <dbReference type="ARBA" id="ARBA00022777"/>
    </source>
</evidence>
<evidence type="ECO:0000256" key="2">
    <source>
        <dbReference type="ARBA" id="ARBA00004651"/>
    </source>
</evidence>
<evidence type="ECO:0000256" key="9">
    <source>
        <dbReference type="ARBA" id="ARBA00022840"/>
    </source>
</evidence>
<feature type="domain" description="HAMP" evidence="12">
    <location>
        <begin position="184"/>
        <end position="236"/>
    </location>
</feature>
<comment type="subcellular location">
    <subcellularLocation>
        <location evidence="2">Cell membrane</location>
        <topology evidence="2">Multi-pass membrane protein</topology>
    </subcellularLocation>
</comment>
<evidence type="ECO:0000259" key="12">
    <source>
        <dbReference type="PROSITE" id="PS50885"/>
    </source>
</evidence>
<feature type="transmembrane region" description="Helical" evidence="10">
    <location>
        <begin position="12"/>
        <end position="30"/>
    </location>
</feature>
<dbReference type="PANTHER" id="PTHR44936:SF10">
    <property type="entry name" value="SENSOR PROTEIN RSTB"/>
    <property type="match status" value="1"/>
</dbReference>
<dbReference type="STRING" id="425104.Ssed_3281"/>
<dbReference type="InterPro" id="IPR050980">
    <property type="entry name" value="2C_sensor_his_kinase"/>
</dbReference>
<dbReference type="Gene3D" id="3.30.565.10">
    <property type="entry name" value="Histidine kinase-like ATPase, C-terminal domain"/>
    <property type="match status" value="1"/>
</dbReference>
<keyword evidence="5" id="KW-0597">Phosphoprotein</keyword>
<dbReference type="InterPro" id="IPR003660">
    <property type="entry name" value="HAMP_dom"/>
</dbReference>
<proteinExistence type="predicted"/>
<dbReference type="Pfam" id="PF02518">
    <property type="entry name" value="HATPase_c"/>
    <property type="match status" value="1"/>
</dbReference>
<keyword evidence="4" id="KW-1003">Cell membrane</keyword>
<evidence type="ECO:0000256" key="10">
    <source>
        <dbReference type="SAM" id="Phobius"/>
    </source>
</evidence>
<evidence type="ECO:0000256" key="1">
    <source>
        <dbReference type="ARBA" id="ARBA00000085"/>
    </source>
</evidence>